<dbReference type="Proteomes" id="UP000001861">
    <property type="component" value="Unassembled WGS sequence"/>
</dbReference>
<dbReference type="eggNOG" id="ENOG502SBYH">
    <property type="taxonomic scope" value="Eukaryota"/>
</dbReference>
<sequence length="519" mass="58200">MISPVWRIKGLDPHCDTPVEILHVVLLGFVKYFWKDVIQNQLKNKKAKKDILAARLSSLDVSGLGLSRLAGHTLVQYAGSLVGRDFRAIAQVAPFVLHLVSPECYNTWVSLSKPVPLVWQPEIEDIDAHVKLLEREIETFLLTTAKWTHRWFNKPKFHILVHLPEHIRCFGPAILFATEGFESFNAIIRAKSIHSNRQAPSRDIARAFAQGNRIRHLVSGGWFQRSRTTPVDTDLAKREFSFDRQQWVTAGHEPRDMVGTETTVSSYLGLNSKLSVYNAKCHFAKKGPCKFSDLITASRLPSVHPKNDSQLFKTCTHFDLKNGDHCEIGSCVVVDALNSVRSLAVVEEIIAAQDAMSHMPPRHVLVRLASAERVAEPYGMPYMDLQAEWQLLKASSILCTVNTQHPCAQANCKPSGQVSVYEEREKTHRTKAVIEHRNHPDERVVNTAQMRDAMHLQRFRIPSQPLPVDSTLRSSAEATIAAKKALRKAASTSNVASAPTVTSRPTNYRLAALRNSEVI</sequence>
<accession>A8NMR0</accession>
<dbReference type="PANTHER" id="PTHR31912">
    <property type="entry name" value="IP13529P"/>
    <property type="match status" value="1"/>
</dbReference>
<dbReference type="RefSeq" id="XP_001834968.2">
    <property type="nucleotide sequence ID" value="XM_001834916.2"/>
</dbReference>
<dbReference type="VEuPathDB" id="FungiDB:CC1G_11482"/>
<proteinExistence type="predicted"/>
<dbReference type="OrthoDB" id="2246127at2759"/>
<evidence type="ECO:0000313" key="2">
    <source>
        <dbReference type="Proteomes" id="UP000001861"/>
    </source>
</evidence>
<dbReference type="KEGG" id="cci:CC1G_11482"/>
<reference evidence="1 2" key="1">
    <citation type="journal article" date="2010" name="Proc. Natl. Acad. Sci. U.S.A.">
        <title>Insights into evolution of multicellular fungi from the assembled chromosomes of the mushroom Coprinopsis cinerea (Coprinus cinereus).</title>
        <authorList>
            <person name="Stajich J.E."/>
            <person name="Wilke S.K."/>
            <person name="Ahren D."/>
            <person name="Au C.H."/>
            <person name="Birren B.W."/>
            <person name="Borodovsky M."/>
            <person name="Burns C."/>
            <person name="Canback B."/>
            <person name="Casselton L.A."/>
            <person name="Cheng C.K."/>
            <person name="Deng J."/>
            <person name="Dietrich F.S."/>
            <person name="Fargo D.C."/>
            <person name="Farman M.L."/>
            <person name="Gathman A.C."/>
            <person name="Goldberg J."/>
            <person name="Guigo R."/>
            <person name="Hoegger P.J."/>
            <person name="Hooker J.B."/>
            <person name="Huggins A."/>
            <person name="James T.Y."/>
            <person name="Kamada T."/>
            <person name="Kilaru S."/>
            <person name="Kodira C."/>
            <person name="Kues U."/>
            <person name="Kupfer D."/>
            <person name="Kwan H.S."/>
            <person name="Lomsadze A."/>
            <person name="Li W."/>
            <person name="Lilly W.W."/>
            <person name="Ma L.J."/>
            <person name="Mackey A.J."/>
            <person name="Manning G."/>
            <person name="Martin F."/>
            <person name="Muraguchi H."/>
            <person name="Natvig D.O."/>
            <person name="Palmerini H."/>
            <person name="Ramesh M.A."/>
            <person name="Rehmeyer C.J."/>
            <person name="Roe B.A."/>
            <person name="Shenoy N."/>
            <person name="Stanke M."/>
            <person name="Ter-Hovhannisyan V."/>
            <person name="Tunlid A."/>
            <person name="Velagapudi R."/>
            <person name="Vision T.J."/>
            <person name="Zeng Q."/>
            <person name="Zolan M.E."/>
            <person name="Pukkila P.J."/>
        </authorList>
    </citation>
    <scope>NUCLEOTIDE SEQUENCE [LARGE SCALE GENOMIC DNA]</scope>
    <source>
        <strain evidence="2">Okayama-7 / 130 / ATCC MYA-4618 / FGSC 9003</strain>
    </source>
</reference>
<dbReference type="GeneID" id="6011487"/>
<dbReference type="OMA" id="RISEHKD"/>
<comment type="caution">
    <text evidence="1">The sequence shown here is derived from an EMBL/GenBank/DDBJ whole genome shotgun (WGS) entry which is preliminary data.</text>
</comment>
<name>A8NMR0_COPC7</name>
<dbReference type="STRING" id="240176.A8NMR0"/>
<gene>
    <name evidence="1" type="ORF">CC1G_11482</name>
</gene>
<dbReference type="AlphaFoldDB" id="A8NMR0"/>
<dbReference type="PANTHER" id="PTHR31912:SF34">
    <property type="entry name" value="NOTOCHORD-RELATED PROTEIN"/>
    <property type="match status" value="1"/>
</dbReference>
<dbReference type="EMBL" id="AACS02000012">
    <property type="protein sequence ID" value="EAU86850.2"/>
    <property type="molecule type" value="Genomic_DNA"/>
</dbReference>
<dbReference type="InParanoid" id="A8NMR0"/>
<dbReference type="HOGENOM" id="CLU_004591_2_3_1"/>
<organism evidence="1 2">
    <name type="scientific">Coprinopsis cinerea (strain Okayama-7 / 130 / ATCC MYA-4618 / FGSC 9003)</name>
    <name type="common">Inky cap fungus</name>
    <name type="synonym">Hormographiella aspergillata</name>
    <dbReference type="NCBI Taxonomy" id="240176"/>
    <lineage>
        <taxon>Eukaryota</taxon>
        <taxon>Fungi</taxon>
        <taxon>Dikarya</taxon>
        <taxon>Basidiomycota</taxon>
        <taxon>Agaricomycotina</taxon>
        <taxon>Agaricomycetes</taxon>
        <taxon>Agaricomycetidae</taxon>
        <taxon>Agaricales</taxon>
        <taxon>Agaricineae</taxon>
        <taxon>Psathyrellaceae</taxon>
        <taxon>Coprinopsis</taxon>
    </lineage>
</organism>
<evidence type="ECO:0000313" key="1">
    <source>
        <dbReference type="EMBL" id="EAU86850.2"/>
    </source>
</evidence>
<keyword evidence="2" id="KW-1185">Reference proteome</keyword>
<protein>
    <submittedName>
        <fullName evidence="1">Uncharacterized protein</fullName>
    </submittedName>
</protein>